<sequence length="216" mass="24043">MPEFDGVGLITATIRTVEIILDIYKVLKDTESLPEAFNKVVKRLPLVQSNFPTIARSISTDADEENYQAIRSTMKKCKVKAEHWKEIFDAVASWEGTISLGRYKMATWRSGKINRVEVLTREMLEDVGFLVENRSVQVATQPRVALLDEAIDDLSRMPPRSRMMSRSITGLAINTWTIISGTSVPSSTSEIPSAAATAASLPPGSKTSSERRRYHP</sequence>
<evidence type="ECO:0000256" key="1">
    <source>
        <dbReference type="SAM" id="MobiDB-lite"/>
    </source>
</evidence>
<name>W7LIV7_GIBM7</name>
<evidence type="ECO:0000313" key="3">
    <source>
        <dbReference type="EMBL" id="EWG38466.1"/>
    </source>
</evidence>
<evidence type="ECO:0000313" key="4">
    <source>
        <dbReference type="Proteomes" id="UP000009096"/>
    </source>
</evidence>
<dbReference type="VEuPathDB" id="FungiDB:FVEG_14892"/>
<dbReference type="Proteomes" id="UP000009096">
    <property type="component" value="Chromosome 6"/>
</dbReference>
<proteinExistence type="predicted"/>
<accession>W7LIV7</accession>
<gene>
    <name evidence="3" type="ORF">FVEG_14892</name>
</gene>
<dbReference type="RefSeq" id="XP_018744657.1">
    <property type="nucleotide sequence ID" value="XM_018903927.1"/>
</dbReference>
<feature type="domain" description="NACHT-NTPase and P-loop NTPases N-terminal" evidence="2">
    <location>
        <begin position="10"/>
        <end position="128"/>
    </location>
</feature>
<dbReference type="AlphaFoldDB" id="W7LIV7"/>
<feature type="region of interest" description="Disordered" evidence="1">
    <location>
        <begin position="187"/>
        <end position="216"/>
    </location>
</feature>
<dbReference type="GeneID" id="30071768"/>
<protein>
    <recommendedName>
        <fullName evidence="2">NACHT-NTPase and P-loop NTPases N-terminal domain-containing protein</fullName>
    </recommendedName>
</protein>
<evidence type="ECO:0000259" key="2">
    <source>
        <dbReference type="Pfam" id="PF17107"/>
    </source>
</evidence>
<dbReference type="InterPro" id="IPR031352">
    <property type="entry name" value="SesA"/>
</dbReference>
<dbReference type="KEGG" id="fvr:FVEG_14892"/>
<dbReference type="OrthoDB" id="674604at2759"/>
<dbReference type="STRING" id="334819.W7LIV7"/>
<feature type="compositionally biased region" description="Low complexity" evidence="1">
    <location>
        <begin position="187"/>
        <end position="203"/>
    </location>
</feature>
<organism evidence="3 4">
    <name type="scientific">Gibberella moniliformis (strain M3125 / FGSC 7600)</name>
    <name type="common">Maize ear and stalk rot fungus</name>
    <name type="synonym">Fusarium verticillioides</name>
    <dbReference type="NCBI Taxonomy" id="334819"/>
    <lineage>
        <taxon>Eukaryota</taxon>
        <taxon>Fungi</taxon>
        <taxon>Dikarya</taxon>
        <taxon>Ascomycota</taxon>
        <taxon>Pezizomycotina</taxon>
        <taxon>Sordariomycetes</taxon>
        <taxon>Hypocreomycetidae</taxon>
        <taxon>Hypocreales</taxon>
        <taxon>Nectriaceae</taxon>
        <taxon>Fusarium</taxon>
        <taxon>Fusarium fujikuroi species complex</taxon>
    </lineage>
</organism>
<dbReference type="Pfam" id="PF17107">
    <property type="entry name" value="SesA"/>
    <property type="match status" value="1"/>
</dbReference>
<keyword evidence="4" id="KW-1185">Reference proteome</keyword>
<dbReference type="EMBL" id="CM000583">
    <property type="protein sequence ID" value="EWG38466.1"/>
    <property type="molecule type" value="Genomic_DNA"/>
</dbReference>
<reference evidence="3 4" key="1">
    <citation type="journal article" date="2010" name="Nature">
        <title>Comparative genomics reveals mobile pathogenicity chromosomes in Fusarium.</title>
        <authorList>
            <person name="Ma L.J."/>
            <person name="van der Does H.C."/>
            <person name="Borkovich K.A."/>
            <person name="Coleman J.J."/>
            <person name="Daboussi M.J."/>
            <person name="Di Pietro A."/>
            <person name="Dufresne M."/>
            <person name="Freitag M."/>
            <person name="Grabherr M."/>
            <person name="Henrissat B."/>
            <person name="Houterman P.M."/>
            <person name="Kang S."/>
            <person name="Shim W.B."/>
            <person name="Woloshuk C."/>
            <person name="Xie X."/>
            <person name="Xu J.R."/>
            <person name="Antoniw J."/>
            <person name="Baker S.E."/>
            <person name="Bluhm B.H."/>
            <person name="Breakspear A."/>
            <person name="Brown D.W."/>
            <person name="Butchko R.A."/>
            <person name="Chapman S."/>
            <person name="Coulson R."/>
            <person name="Coutinho P.M."/>
            <person name="Danchin E.G."/>
            <person name="Diener A."/>
            <person name="Gale L.R."/>
            <person name="Gardiner D.M."/>
            <person name="Goff S."/>
            <person name="Hammond-Kosack K.E."/>
            <person name="Hilburn K."/>
            <person name="Hua-Van A."/>
            <person name="Jonkers W."/>
            <person name="Kazan K."/>
            <person name="Kodira C.D."/>
            <person name="Koehrsen M."/>
            <person name="Kumar L."/>
            <person name="Lee Y.H."/>
            <person name="Li L."/>
            <person name="Manners J.M."/>
            <person name="Miranda-Saavedra D."/>
            <person name="Mukherjee M."/>
            <person name="Park G."/>
            <person name="Park J."/>
            <person name="Park S.Y."/>
            <person name="Proctor R.H."/>
            <person name="Regev A."/>
            <person name="Ruiz-Roldan M.C."/>
            <person name="Sain D."/>
            <person name="Sakthikumar S."/>
            <person name="Sykes S."/>
            <person name="Schwartz D.C."/>
            <person name="Turgeon B.G."/>
            <person name="Wapinski I."/>
            <person name="Yoder O."/>
            <person name="Young S."/>
            <person name="Zeng Q."/>
            <person name="Zhou S."/>
            <person name="Galagan J."/>
            <person name="Cuomo C.A."/>
            <person name="Kistler H.C."/>
            <person name="Rep M."/>
        </authorList>
    </citation>
    <scope>NUCLEOTIDE SEQUENCE [LARGE SCALE GENOMIC DNA]</scope>
    <source>
        <strain evidence="4">M3125 / FGSC 7600</strain>
    </source>
</reference>
<dbReference type="EMBL" id="DS022243">
    <property type="protein sequence ID" value="EWG38466.1"/>
    <property type="molecule type" value="Genomic_DNA"/>
</dbReference>